<dbReference type="InterPro" id="IPR036388">
    <property type="entry name" value="WH-like_DNA-bd_sf"/>
</dbReference>
<dbReference type="EMBL" id="CP020373">
    <property type="protein sequence ID" value="AZQ09754.1"/>
    <property type="molecule type" value="Genomic_DNA"/>
</dbReference>
<feature type="domain" description="RNA polymerase sigma-70 region 2" evidence="6">
    <location>
        <begin position="73"/>
        <end position="137"/>
    </location>
</feature>
<dbReference type="Pfam" id="PF04542">
    <property type="entry name" value="Sigma70_r2"/>
    <property type="match status" value="1"/>
</dbReference>
<evidence type="ECO:0000256" key="4">
    <source>
        <dbReference type="ARBA" id="ARBA00023125"/>
    </source>
</evidence>
<dbReference type="InterPro" id="IPR007627">
    <property type="entry name" value="RNA_pol_sigma70_r2"/>
</dbReference>
<protein>
    <submittedName>
        <fullName evidence="7">ECF RNA polymerase sigma factor SigW</fullName>
    </submittedName>
</protein>
<keyword evidence="3" id="KW-0731">Sigma factor</keyword>
<dbReference type="InterPro" id="IPR014284">
    <property type="entry name" value="RNA_pol_sigma-70_dom"/>
</dbReference>
<evidence type="ECO:0000313" key="8">
    <source>
        <dbReference type="Proteomes" id="UP000278437"/>
    </source>
</evidence>
<comment type="similarity">
    <text evidence="1">Belongs to the sigma-70 factor family. ECF subfamily.</text>
</comment>
<proteinExistence type="inferred from homology"/>
<dbReference type="InterPro" id="IPR013325">
    <property type="entry name" value="RNA_pol_sigma_r2"/>
</dbReference>
<dbReference type="PANTHER" id="PTHR43133:SF8">
    <property type="entry name" value="RNA POLYMERASE SIGMA FACTOR HI_1459-RELATED"/>
    <property type="match status" value="1"/>
</dbReference>
<dbReference type="PANTHER" id="PTHR43133">
    <property type="entry name" value="RNA POLYMERASE ECF-TYPE SIGMA FACTO"/>
    <property type="match status" value="1"/>
</dbReference>
<evidence type="ECO:0000256" key="1">
    <source>
        <dbReference type="ARBA" id="ARBA00010641"/>
    </source>
</evidence>
<evidence type="ECO:0000313" key="7">
    <source>
        <dbReference type="EMBL" id="AZQ09754.1"/>
    </source>
</evidence>
<organism evidence="7 8">
    <name type="scientific">Shewanella khirikhana</name>
    <dbReference type="NCBI Taxonomy" id="1965282"/>
    <lineage>
        <taxon>Bacteria</taxon>
        <taxon>Pseudomonadati</taxon>
        <taxon>Pseudomonadota</taxon>
        <taxon>Gammaproteobacteria</taxon>
        <taxon>Alteromonadales</taxon>
        <taxon>Shewanellaceae</taxon>
        <taxon>Shewanella</taxon>
    </lineage>
</organism>
<dbReference type="SUPFAM" id="SSF88659">
    <property type="entry name" value="Sigma3 and sigma4 domains of RNA polymerase sigma factors"/>
    <property type="match status" value="1"/>
</dbReference>
<dbReference type="Proteomes" id="UP000278437">
    <property type="component" value="Chromosome"/>
</dbReference>
<dbReference type="Gene3D" id="1.10.1740.10">
    <property type="match status" value="1"/>
</dbReference>
<evidence type="ECO:0000256" key="3">
    <source>
        <dbReference type="ARBA" id="ARBA00023082"/>
    </source>
</evidence>
<reference evidence="8" key="1">
    <citation type="submission" date="2017-03" db="EMBL/GenBank/DDBJ databases">
        <title>Full genome sequence of a non-lethal Shewanella isolate that potentiates virulence of Vibio parahaemolyticus causing acute hepatopancreatic necrosis disease (AHPND) in shrimp.</title>
        <authorList>
            <person name="Prachumwat A."/>
            <person name="Sritunyalucksana K."/>
        </authorList>
    </citation>
    <scope>NUCLEOTIDE SEQUENCE [LARGE SCALE GENOMIC DNA]</scope>
    <source>
        <strain evidence="8">TH2012</strain>
    </source>
</reference>
<sequence>MDFVLAAVHTEIKVSHIKGQDGPPRCSRPLGFRIYGFRAIMTAIQSISLPGNDEDELLMQRYAKGDIKAFDTLYQRHRGGLYRYFVRQIGDSQLAEDLYQETWGRVIKAAPAYEVSAKFTTWLYRIAHNLLIDHVRAVKPLDDADAFEEELQELPDGMTPARSLEQEQRVQALRHCVTLLPQVQKEAFLLSSEMGFTALMISEIAAVSLEATKSRIRYAYQSLRSCVARRLGEDDDER</sequence>
<evidence type="ECO:0000256" key="2">
    <source>
        <dbReference type="ARBA" id="ARBA00023015"/>
    </source>
</evidence>
<keyword evidence="2" id="KW-0805">Transcription regulation</keyword>
<evidence type="ECO:0000256" key="5">
    <source>
        <dbReference type="ARBA" id="ARBA00023163"/>
    </source>
</evidence>
<keyword evidence="5" id="KW-0804">Transcription</keyword>
<dbReference type="InterPro" id="IPR013324">
    <property type="entry name" value="RNA_pol_sigma_r3/r4-like"/>
</dbReference>
<keyword evidence="8" id="KW-1185">Reference proteome</keyword>
<dbReference type="Gene3D" id="1.10.10.10">
    <property type="entry name" value="Winged helix-like DNA-binding domain superfamily/Winged helix DNA-binding domain"/>
    <property type="match status" value="1"/>
</dbReference>
<dbReference type="InterPro" id="IPR039425">
    <property type="entry name" value="RNA_pol_sigma-70-like"/>
</dbReference>
<dbReference type="SUPFAM" id="SSF88946">
    <property type="entry name" value="Sigma2 domain of RNA polymerase sigma factors"/>
    <property type="match status" value="1"/>
</dbReference>
<evidence type="ECO:0000259" key="6">
    <source>
        <dbReference type="Pfam" id="PF04542"/>
    </source>
</evidence>
<keyword evidence="4" id="KW-0238">DNA-binding</keyword>
<accession>A0ABN5TQF0</accession>
<dbReference type="NCBIfam" id="TIGR02937">
    <property type="entry name" value="sigma70-ECF"/>
    <property type="match status" value="1"/>
</dbReference>
<gene>
    <name evidence="7" type="primary">sigW_1</name>
    <name evidence="7" type="ORF">STH12_00615</name>
</gene>
<name>A0ABN5TQF0_9GAMM</name>